<proteinExistence type="predicted"/>
<dbReference type="InterPro" id="IPR021446">
    <property type="entry name" value="DUF3096"/>
</dbReference>
<evidence type="ECO:0000313" key="2">
    <source>
        <dbReference type="EMBL" id="ALP53875.1"/>
    </source>
</evidence>
<dbReference type="STRING" id="1748243.Tel_12425"/>
<gene>
    <name evidence="2" type="ORF">Tel_12425</name>
</gene>
<name>A0A0S2TFG8_9GAMM</name>
<evidence type="ECO:0008006" key="4">
    <source>
        <dbReference type="Google" id="ProtNLM"/>
    </source>
</evidence>
<accession>A0A0S2TFG8</accession>
<feature type="transmembrane region" description="Helical" evidence="1">
    <location>
        <begin position="12"/>
        <end position="39"/>
    </location>
</feature>
<protein>
    <recommendedName>
        <fullName evidence="4">DUF3096 domain-containing protein</fullName>
    </recommendedName>
</protein>
<evidence type="ECO:0000256" key="1">
    <source>
        <dbReference type="SAM" id="Phobius"/>
    </source>
</evidence>
<dbReference type="Pfam" id="PF11295">
    <property type="entry name" value="DUF3096"/>
    <property type="match status" value="1"/>
</dbReference>
<dbReference type="KEGG" id="tee:Tel_12425"/>
<keyword evidence="3" id="KW-1185">Reference proteome</keyword>
<evidence type="ECO:0000313" key="3">
    <source>
        <dbReference type="Proteomes" id="UP000055136"/>
    </source>
</evidence>
<dbReference type="EMBL" id="CP013099">
    <property type="protein sequence ID" value="ALP53875.1"/>
    <property type="molecule type" value="Genomic_DNA"/>
</dbReference>
<keyword evidence="1" id="KW-0472">Membrane</keyword>
<dbReference type="Proteomes" id="UP000055136">
    <property type="component" value="Chromosome"/>
</dbReference>
<keyword evidence="1" id="KW-0812">Transmembrane</keyword>
<keyword evidence="1" id="KW-1133">Transmembrane helix</keyword>
<reference evidence="2" key="1">
    <citation type="submission" date="2015-10" db="EMBL/GenBank/DDBJ databases">
        <title>Description of Candidatus Tenderia electrophaga gen. nov, sp. nov., an Uncultivated Electroautotroph from a Biocathode Enrichment.</title>
        <authorList>
            <person name="Eddie B.J."/>
            <person name="Malanoski A.P."/>
            <person name="Wang Z."/>
            <person name="Hall R.J."/>
            <person name="Oh S.D."/>
            <person name="Heiner C."/>
            <person name="Lin B."/>
            <person name="Strycharz-Glaven S.M."/>
        </authorList>
    </citation>
    <scope>NUCLEOTIDE SEQUENCE [LARGE SCALE GENOMIC DNA]</scope>
    <source>
        <strain evidence="2">NRL1</strain>
    </source>
</reference>
<dbReference type="AlphaFoldDB" id="A0A0S2TFG8"/>
<organism evidence="2 3">
    <name type="scientific">Candidatus Tenderia electrophaga</name>
    <dbReference type="NCBI Taxonomy" id="1748243"/>
    <lineage>
        <taxon>Bacteria</taxon>
        <taxon>Pseudomonadati</taxon>
        <taxon>Pseudomonadota</taxon>
        <taxon>Gammaproteobacteria</taxon>
        <taxon>Candidatus Tenderiales</taxon>
        <taxon>Candidatus Tenderiaceae</taxon>
        <taxon>Candidatus Tenderia</taxon>
    </lineage>
</organism>
<sequence length="66" mass="7104">MCGAVPAAMMLLAINIGGWIMAMELYLNPLISVLAGILILVIPRFLNYIVAFYLIVSGVAGLMLHI</sequence>
<feature type="transmembrane region" description="Helical" evidence="1">
    <location>
        <begin position="45"/>
        <end position="64"/>
    </location>
</feature>